<protein>
    <submittedName>
        <fullName evidence="1">Uncharacterized protein</fullName>
    </submittedName>
</protein>
<sequence length="137" mass="14276">MSAPGRARRRGRLRAKDVASAAALLLLGGVAPVVGDIGSCGQAPDELDPYKFFALKAQIDCAQCEACGLGTRACAAACGFEGAPEFPPGCYPLVHDGEVCLRKLKLASCDEFRAYAADERPSVPTECNFCPSPGEAP</sequence>
<dbReference type="AlphaFoldDB" id="A0A150PQS8"/>
<organism evidence="1 2">
    <name type="scientific">Sorangium cellulosum</name>
    <name type="common">Polyangium cellulosum</name>
    <dbReference type="NCBI Taxonomy" id="56"/>
    <lineage>
        <taxon>Bacteria</taxon>
        <taxon>Pseudomonadati</taxon>
        <taxon>Myxococcota</taxon>
        <taxon>Polyangia</taxon>
        <taxon>Polyangiales</taxon>
        <taxon>Polyangiaceae</taxon>
        <taxon>Sorangium</taxon>
    </lineage>
</organism>
<accession>A0A150PQS8</accession>
<reference evidence="1 2" key="1">
    <citation type="submission" date="2014-02" db="EMBL/GenBank/DDBJ databases">
        <title>The small core and large imbalanced accessory genome model reveals a collaborative survival strategy of Sorangium cellulosum strains in nature.</title>
        <authorList>
            <person name="Han K."/>
            <person name="Peng R."/>
            <person name="Blom J."/>
            <person name="Li Y.-Z."/>
        </authorList>
    </citation>
    <scope>NUCLEOTIDE SEQUENCE [LARGE SCALE GENOMIC DNA]</scope>
    <source>
        <strain evidence="1 2">So0157-25</strain>
    </source>
</reference>
<comment type="caution">
    <text evidence="1">The sequence shown here is derived from an EMBL/GenBank/DDBJ whole genome shotgun (WGS) entry which is preliminary data.</text>
</comment>
<dbReference type="EMBL" id="JELY01000808">
    <property type="protein sequence ID" value="KYF58020.1"/>
    <property type="molecule type" value="Genomic_DNA"/>
</dbReference>
<evidence type="ECO:0000313" key="1">
    <source>
        <dbReference type="EMBL" id="KYF58020.1"/>
    </source>
</evidence>
<dbReference type="Proteomes" id="UP000075420">
    <property type="component" value="Unassembled WGS sequence"/>
</dbReference>
<proteinExistence type="predicted"/>
<gene>
    <name evidence="1" type="ORF">BE08_20825</name>
</gene>
<evidence type="ECO:0000313" key="2">
    <source>
        <dbReference type="Proteomes" id="UP000075420"/>
    </source>
</evidence>
<name>A0A150PQS8_SORCE</name>